<evidence type="ECO:0000313" key="2">
    <source>
        <dbReference type="Proteomes" id="UP000002164"/>
    </source>
</evidence>
<reference evidence="1 2" key="1">
    <citation type="journal article" date="2008" name="J. Bacteriol.">
        <title>Complete genome sequence of the mosquitocidal bacterium Bacillus sphaericus C3-41 and comparison with those of closely related Bacillus species.</title>
        <authorList>
            <person name="Hu X."/>
            <person name="Fan W."/>
            <person name="Han B."/>
            <person name="Liu H."/>
            <person name="Zheng D."/>
            <person name="Li Q."/>
            <person name="Dong W."/>
            <person name="Yan J."/>
            <person name="Gao M."/>
            <person name="Berry C."/>
            <person name="Yuan Z."/>
        </authorList>
    </citation>
    <scope>NUCLEOTIDE SEQUENCE [LARGE SCALE GENOMIC DNA]</scope>
    <source>
        <strain evidence="1 2">C3-41</strain>
        <plasmid evidence="1 2">pBsph</plasmid>
    </source>
</reference>
<name>B1I0D8_LYSSC</name>
<protein>
    <submittedName>
        <fullName evidence="1">Uncharacterized protein</fullName>
    </submittedName>
</protein>
<geneLocation type="plasmid" evidence="1 2">
    <name>pBsph</name>
</geneLocation>
<dbReference type="HOGENOM" id="CLU_1617018_0_0_9"/>
<dbReference type="RefSeq" id="WP_012291704.1">
    <property type="nucleotide sequence ID" value="NC_010381.1"/>
</dbReference>
<dbReference type="Proteomes" id="UP000002164">
    <property type="component" value="Plasmid pBsph"/>
</dbReference>
<dbReference type="EMBL" id="CP000818">
    <property type="protein sequence ID" value="ACA42297.1"/>
    <property type="molecule type" value="Genomic_DNA"/>
</dbReference>
<organism evidence="1 2">
    <name type="scientific">Lysinibacillus sphaericus (strain C3-41)</name>
    <dbReference type="NCBI Taxonomy" id="444177"/>
    <lineage>
        <taxon>Bacteria</taxon>
        <taxon>Bacillati</taxon>
        <taxon>Bacillota</taxon>
        <taxon>Bacilli</taxon>
        <taxon>Bacillales</taxon>
        <taxon>Bacillaceae</taxon>
        <taxon>Lysinibacillus</taxon>
    </lineage>
</organism>
<dbReference type="EnsemblBacteria" id="ACA42297">
    <property type="protein sequence ID" value="ACA42297"/>
    <property type="gene ID" value="Bsph_p067"/>
</dbReference>
<proteinExistence type="predicted"/>
<dbReference type="KEGG" id="lsp:Bsph_p067"/>
<keyword evidence="1" id="KW-0614">Plasmid</keyword>
<gene>
    <name evidence="1" type="ordered locus">Bsph_p067</name>
</gene>
<accession>B1I0D8</accession>
<evidence type="ECO:0000313" key="1">
    <source>
        <dbReference type="EMBL" id="ACA42297.1"/>
    </source>
</evidence>
<sequence length="164" mass="18954">MTEKELEISNNLSYEDNQFANEMGKLINLNNPQFYFRINLNPVPTQVFQLSVDFNTNFENVVVIYYADNEKIYIPKYVEKNYTKDGAKVSHGIGFGENSKWNGKLIVAGFHKTTEPNPNSPWYLSPVKVIKQEIAPSGHHVIEFGFEDGTGWDFNAIRITLWWE</sequence>
<dbReference type="AlphaFoldDB" id="B1I0D8"/>